<name>A0A4S2J9L9_9HYME</name>
<accession>A0A4S2J9L9</accession>
<comment type="caution">
    <text evidence="2">The sequence shown here is derived from an EMBL/GenBank/DDBJ whole genome shotgun (WGS) entry which is preliminary data.</text>
</comment>
<feature type="region of interest" description="Disordered" evidence="1">
    <location>
        <begin position="83"/>
        <end position="107"/>
    </location>
</feature>
<evidence type="ECO:0000256" key="1">
    <source>
        <dbReference type="SAM" id="MobiDB-lite"/>
    </source>
</evidence>
<evidence type="ECO:0000313" key="3">
    <source>
        <dbReference type="Proteomes" id="UP000310200"/>
    </source>
</evidence>
<sequence>MTYRATETRRTLLNQDCRLVCLLIGGCTDKTCRQRVGTYACIRFVDGIVGSSRVSHEGSVDGRAYCAHPTRSPWVGKYTTVGTHSGGGEWSDDDGGGDSEGHEKSIKERGVGVAAGMRRRVCTYIEM</sequence>
<evidence type="ECO:0000313" key="2">
    <source>
        <dbReference type="EMBL" id="TGZ31991.1"/>
    </source>
</evidence>
<proteinExistence type="predicted"/>
<keyword evidence="3" id="KW-1185">Reference proteome</keyword>
<dbReference type="Proteomes" id="UP000310200">
    <property type="component" value="Unassembled WGS sequence"/>
</dbReference>
<protein>
    <submittedName>
        <fullName evidence="2">Uncharacterized protein</fullName>
    </submittedName>
</protein>
<organism evidence="2 3">
    <name type="scientific">Temnothorax longispinosus</name>
    <dbReference type="NCBI Taxonomy" id="300112"/>
    <lineage>
        <taxon>Eukaryota</taxon>
        <taxon>Metazoa</taxon>
        <taxon>Ecdysozoa</taxon>
        <taxon>Arthropoda</taxon>
        <taxon>Hexapoda</taxon>
        <taxon>Insecta</taxon>
        <taxon>Pterygota</taxon>
        <taxon>Neoptera</taxon>
        <taxon>Endopterygota</taxon>
        <taxon>Hymenoptera</taxon>
        <taxon>Apocrita</taxon>
        <taxon>Aculeata</taxon>
        <taxon>Formicoidea</taxon>
        <taxon>Formicidae</taxon>
        <taxon>Myrmicinae</taxon>
        <taxon>Temnothorax</taxon>
    </lineage>
</organism>
<reference evidence="2 3" key="1">
    <citation type="journal article" date="2019" name="Philos. Trans. R. Soc. Lond., B, Biol. Sci.">
        <title>Ant behaviour and brain gene expression of defending hosts depend on the ecological success of the intruding social parasite.</title>
        <authorList>
            <person name="Kaur R."/>
            <person name="Stoldt M."/>
            <person name="Jongepier E."/>
            <person name="Feldmeyer B."/>
            <person name="Menzel F."/>
            <person name="Bornberg-Bauer E."/>
            <person name="Foitzik S."/>
        </authorList>
    </citation>
    <scope>NUCLEOTIDE SEQUENCE [LARGE SCALE GENOMIC DNA]</scope>
    <source>
        <tissue evidence="2">Whole body</tissue>
    </source>
</reference>
<dbReference type="AlphaFoldDB" id="A0A4S2J9L9"/>
<dbReference type="EMBL" id="QBLH01003972">
    <property type="protein sequence ID" value="TGZ31991.1"/>
    <property type="molecule type" value="Genomic_DNA"/>
</dbReference>
<gene>
    <name evidence="2" type="ORF">DBV15_10113</name>
</gene>